<keyword evidence="6" id="KW-1185">Reference proteome</keyword>
<keyword evidence="1" id="KW-0479">Metal-binding</keyword>
<dbReference type="Gene3D" id="3.30.70.2330">
    <property type="match status" value="1"/>
</dbReference>
<dbReference type="Proteomes" id="UP001595699">
    <property type="component" value="Unassembled WGS sequence"/>
</dbReference>
<feature type="domain" description="HIRAN" evidence="4">
    <location>
        <begin position="52"/>
        <end position="94"/>
    </location>
</feature>
<dbReference type="InterPro" id="IPR014905">
    <property type="entry name" value="HIRAN"/>
</dbReference>
<sequence>MALLERLRRWRTQQSSPPSMAKFYWGEESLEVVGESNYQDALWSLCGGVPGGERVRHAVVAVLVPEPENPYDENAISVRIESHRVGYLDRATAASYIGGLRALVSATRHHVALGGVIVGGGLRTDGLGLLGVWLDHNPSDFGVRRRAFDPAALRTGFSEAWLTDVDDDSYDLSWYDALPENDVDAIALLRDLLASDPDPIDRHFQFAELGSRLYRRRERDPSALHAYDVTCGQHDAEMESICAAFLEKWGKVPLLETYRQMAIRQQKRRDWPAVVWWTTRGLELYGAAAARSDSVEDLLKRRHQGLAKLDAAAAAQRPATRPPLVAVPSVDGSAPPADPTGGVSRPLETLTCTQCTTPFDRLVVRGRKPSLCPSCRLGRP</sequence>
<gene>
    <name evidence="5" type="ORF">ACFOUW_12890</name>
</gene>
<feature type="region of interest" description="Disordered" evidence="3">
    <location>
        <begin position="313"/>
        <end position="347"/>
    </location>
</feature>
<dbReference type="Pfam" id="PF08797">
    <property type="entry name" value="HIRAN"/>
    <property type="match status" value="1"/>
</dbReference>
<dbReference type="EMBL" id="JBHRZH010000009">
    <property type="protein sequence ID" value="MFC3761734.1"/>
    <property type="molecule type" value="Genomic_DNA"/>
</dbReference>
<name>A0ABV7YA86_9ACTN</name>
<evidence type="ECO:0000313" key="6">
    <source>
        <dbReference type="Proteomes" id="UP001595699"/>
    </source>
</evidence>
<keyword evidence="2" id="KW-0378">Hydrolase</keyword>
<evidence type="ECO:0000259" key="4">
    <source>
        <dbReference type="Pfam" id="PF08797"/>
    </source>
</evidence>
<protein>
    <submittedName>
        <fullName evidence="5">HIRAN domain-containing protein</fullName>
    </submittedName>
</protein>
<evidence type="ECO:0000313" key="5">
    <source>
        <dbReference type="EMBL" id="MFC3761734.1"/>
    </source>
</evidence>
<proteinExistence type="predicted"/>
<dbReference type="RefSeq" id="WP_205114385.1">
    <property type="nucleotide sequence ID" value="NZ_JAFBCM010000001.1"/>
</dbReference>
<evidence type="ECO:0000256" key="2">
    <source>
        <dbReference type="ARBA" id="ARBA00022801"/>
    </source>
</evidence>
<organism evidence="5 6">
    <name type="scientific">Tenggerimyces flavus</name>
    <dbReference type="NCBI Taxonomy" id="1708749"/>
    <lineage>
        <taxon>Bacteria</taxon>
        <taxon>Bacillati</taxon>
        <taxon>Actinomycetota</taxon>
        <taxon>Actinomycetes</taxon>
        <taxon>Propionibacteriales</taxon>
        <taxon>Nocardioidaceae</taxon>
        <taxon>Tenggerimyces</taxon>
    </lineage>
</organism>
<accession>A0ABV7YA86</accession>
<reference evidence="6" key="1">
    <citation type="journal article" date="2019" name="Int. J. Syst. Evol. Microbiol.">
        <title>The Global Catalogue of Microorganisms (GCM) 10K type strain sequencing project: providing services to taxonomists for standard genome sequencing and annotation.</title>
        <authorList>
            <consortium name="The Broad Institute Genomics Platform"/>
            <consortium name="The Broad Institute Genome Sequencing Center for Infectious Disease"/>
            <person name="Wu L."/>
            <person name="Ma J."/>
        </authorList>
    </citation>
    <scope>NUCLEOTIDE SEQUENCE [LARGE SCALE GENOMIC DNA]</scope>
    <source>
        <strain evidence="6">CGMCC 4.7241</strain>
    </source>
</reference>
<evidence type="ECO:0000256" key="1">
    <source>
        <dbReference type="ARBA" id="ARBA00022723"/>
    </source>
</evidence>
<comment type="caution">
    <text evidence="5">The sequence shown here is derived from an EMBL/GenBank/DDBJ whole genome shotgun (WGS) entry which is preliminary data.</text>
</comment>
<evidence type="ECO:0000256" key="3">
    <source>
        <dbReference type="SAM" id="MobiDB-lite"/>
    </source>
</evidence>